<sequence length="1802" mass="202707">MQEIDWMRQIQRKYSASQASFLVAALRQEDLIWKAIFESDLSDRILAASENDISRWLPASILIEQIGEPISVMDLKSYPLLPIEPRLQKQAVSHYETLLRESRLPSNLTEAGLAALALRERRRVKNNWTGLVQELIGWESAHQPERIRQWKGVLVCLYGMVPDPAEMLMSLFSTCQPQDAVDLVLHILLANCLDQETLINRLTAFLVEIEEYLPTRWLRRLIATGRQELARELAGTLLMLRARRTEASSLRMDLWQPASQVLDLHENSGLLAASGNTEEAGLLQKKLQKDIESWRRDILLEEIANRRTTLTQNEIRNYVEVFQADPVQLTELLMQLAELPEDNLPASVMESMPAVLHLKNALNVMKRDRSEANEASVRKSLDDLRREMGMSGKAYASRLDMDWHPEEFLNDLLALQLYREAATFGEMLLNERKSDHRLCNGLSAAYQKLGNQFDATSYGYLASLLKPDRLEYLRSLGNILECYEDWESAYEMRLRLVETGQDAGLEDWICLAECSLKTKRFEKAVEAGRQALLMDGQNGQAHYVVGLAKLSAGEVEDGIEHLTTATLVKPENPDAWLSLAEAYSQTSQTQHALETLRSAALSVPESAEVNYQLAVLYQQNQEFSEALPFLKKAASLSPHSAEVASQLSQTLLNLGYLDEAEGFLEQARNQWPGNHNIAYTQAKVFIAQNRKNEALLPLEVAVKARNAPKEWFMLYAETLVGDAQLVFAREGKVDYTRLVNAKQALEKVLAFDPDDRDGQILLAEVLIAKGEYEPALVIYQSLMEGMDSSFSGKDWRIRTGFGKAALQLGKVDAALASLQSAANSQPNQAGILQLLAEAYRAAVLPKEAMQEANRVLKMNPNDPDTLIWFARMALMLGDHESAIHTLKCLTELRPEKSHFWIELAGLQVEVGRVEEAKRTLNQMLSHETVNLDGFKRAASLFLQIQDYQQAAFCLERAVLLDNSKDADLLFILGCLEYLAGYDKAALGHIQVGTELEPESAPFFVLECDILNRLERHQAAEACLEQAAKLVETQTALAVPADAMINHLPEVFIRSITLPEYVYLRKAEAFLAAGDQVSGEGYLQQCLSLNPGWSTARLMLVEMRRSHLETEKAVELIDEMVNDLSFDQIVESERRWWVELLCAKVEMELEKGHYQDAARSLQPALAFGPEFPRVMAAQSRILVSRGEWKTAEGLYLSAVRGLEQGFSGSADFEWVLRHTPNLFRLLDTTYLWMSQAAIDHHRWSQAIAWCEEYLESLPAHLGGQQILVNHILTLVEDRGLYEDLGCDYHAPVTTLPDAAYSAAFDRAADLLLQSEKCPQIEFLKALAEAAFKPSAETVGLAVSKLVNLERASLLLALLRRHGNQAGALQVAVKLPQTYRTVIQQALCFLEENTEVGLKHLENRLLAEPENPLLMAAKAELHAAADQPELALSAFQSALSVWPEEPKWQASAARMAEKMDDMELALRHWQSAVRCQPDDAGYRMSLAAVYLRRQLPSKALEVLDPIQEKNAGQAQLWALYARAFLQMRYFEKALSCAQKAIQLEPRSGEYCLLAAQVARESENLKLALNFGVQAFSLEKNSLPITQFLSQIHTENGDYEKALKVIEQSSPAVQQTTMALHARAWLIRNIHGAAVALPLLDEIIEREPRNVEVIAMKAEFLLETGDLKNAEKTAIEALKLDPRQSRLNLLVGKMKHNSGQLDQAVQFLSEAIRQNNEEIEAYLELGKTYQERRENGKAIQIYQQAIRVSPNDFRPYFNAGLILRESKDYVEAEIMLRKAAELSPDNVNIRRQLGAIVALNLVHNS</sequence>
<organism evidence="4 5">
    <name type="scientific">Ornatilinea apprima</name>
    <dbReference type="NCBI Taxonomy" id="1134406"/>
    <lineage>
        <taxon>Bacteria</taxon>
        <taxon>Bacillati</taxon>
        <taxon>Chloroflexota</taxon>
        <taxon>Anaerolineae</taxon>
        <taxon>Anaerolineales</taxon>
        <taxon>Anaerolineaceae</taxon>
        <taxon>Ornatilinea</taxon>
    </lineage>
</organism>
<accession>A0A0N8GPK0</accession>
<dbReference type="OrthoDB" id="145327at2"/>
<evidence type="ECO:0000313" key="5">
    <source>
        <dbReference type="Proteomes" id="UP000050417"/>
    </source>
</evidence>
<dbReference type="RefSeq" id="WP_075061066.1">
    <property type="nucleotide sequence ID" value="NZ_LGCL01000002.1"/>
</dbReference>
<keyword evidence="2 3" id="KW-0802">TPR repeat</keyword>
<reference evidence="4 5" key="1">
    <citation type="submission" date="2015-07" db="EMBL/GenBank/DDBJ databases">
        <title>Genome sequence of Ornatilinea apprima DSM 23815.</title>
        <authorList>
            <person name="Hemp J."/>
            <person name="Ward L.M."/>
            <person name="Pace L.A."/>
            <person name="Fischer W.W."/>
        </authorList>
    </citation>
    <scope>NUCLEOTIDE SEQUENCE [LARGE SCALE GENOMIC DNA]</scope>
    <source>
        <strain evidence="4 5">P3M-1</strain>
    </source>
</reference>
<feature type="repeat" description="TPR" evidence="3">
    <location>
        <begin position="1750"/>
        <end position="1783"/>
    </location>
</feature>
<dbReference type="InterPro" id="IPR051012">
    <property type="entry name" value="CellSynth/LPSAsmb/PSIAsmb"/>
</dbReference>
<gene>
    <name evidence="4" type="ORF">ADN00_00905</name>
</gene>
<dbReference type="PROSITE" id="PS50005">
    <property type="entry name" value="TPR"/>
    <property type="match status" value="4"/>
</dbReference>
<dbReference type="PROSITE" id="PS50293">
    <property type="entry name" value="TPR_REGION"/>
    <property type="match status" value="1"/>
</dbReference>
<evidence type="ECO:0000313" key="4">
    <source>
        <dbReference type="EMBL" id="KPL81114.1"/>
    </source>
</evidence>
<dbReference type="SUPFAM" id="SSF48452">
    <property type="entry name" value="TPR-like"/>
    <property type="match status" value="7"/>
</dbReference>
<keyword evidence="5" id="KW-1185">Reference proteome</keyword>
<evidence type="ECO:0000256" key="3">
    <source>
        <dbReference type="PROSITE-ProRule" id="PRU00339"/>
    </source>
</evidence>
<dbReference type="Pfam" id="PF14559">
    <property type="entry name" value="TPR_19"/>
    <property type="match status" value="3"/>
</dbReference>
<dbReference type="PANTHER" id="PTHR45586:SF1">
    <property type="entry name" value="LIPOPOLYSACCHARIDE ASSEMBLY PROTEIN B"/>
    <property type="match status" value="1"/>
</dbReference>
<dbReference type="InterPro" id="IPR011990">
    <property type="entry name" value="TPR-like_helical_dom_sf"/>
</dbReference>
<dbReference type="Pfam" id="PF13432">
    <property type="entry name" value="TPR_16"/>
    <property type="match status" value="4"/>
</dbReference>
<evidence type="ECO:0000256" key="2">
    <source>
        <dbReference type="ARBA" id="ARBA00022803"/>
    </source>
</evidence>
<evidence type="ECO:0000256" key="1">
    <source>
        <dbReference type="ARBA" id="ARBA00022737"/>
    </source>
</evidence>
<feature type="repeat" description="TPR" evidence="3">
    <location>
        <begin position="1716"/>
        <end position="1749"/>
    </location>
</feature>
<comment type="caution">
    <text evidence="4">The sequence shown here is derived from an EMBL/GenBank/DDBJ whole genome shotgun (WGS) entry which is preliminary data.</text>
</comment>
<protein>
    <submittedName>
        <fullName evidence="4">Uncharacterized protein</fullName>
    </submittedName>
</protein>
<dbReference type="Gene3D" id="1.25.40.10">
    <property type="entry name" value="Tetratricopeptide repeat domain"/>
    <property type="match status" value="6"/>
</dbReference>
<dbReference type="SMART" id="SM00028">
    <property type="entry name" value="TPR"/>
    <property type="match status" value="20"/>
</dbReference>
<dbReference type="Pfam" id="PF13181">
    <property type="entry name" value="TPR_8"/>
    <property type="match status" value="1"/>
</dbReference>
<dbReference type="PANTHER" id="PTHR45586">
    <property type="entry name" value="TPR REPEAT-CONTAINING PROTEIN PA4667"/>
    <property type="match status" value="1"/>
</dbReference>
<feature type="repeat" description="TPR" evidence="3">
    <location>
        <begin position="607"/>
        <end position="640"/>
    </location>
</feature>
<dbReference type="EMBL" id="LGCL01000002">
    <property type="protein sequence ID" value="KPL81114.1"/>
    <property type="molecule type" value="Genomic_DNA"/>
</dbReference>
<proteinExistence type="predicted"/>
<dbReference type="STRING" id="1134406.ADN00_00905"/>
<feature type="repeat" description="TPR" evidence="3">
    <location>
        <begin position="1512"/>
        <end position="1545"/>
    </location>
</feature>
<dbReference type="InterPro" id="IPR019734">
    <property type="entry name" value="TPR_rpt"/>
</dbReference>
<keyword evidence="1" id="KW-0677">Repeat</keyword>
<dbReference type="Proteomes" id="UP000050417">
    <property type="component" value="Unassembled WGS sequence"/>
</dbReference>
<name>A0A0N8GPK0_9CHLR</name>